<dbReference type="FunFam" id="1.20.5.190:FF:000038">
    <property type="entry name" value="calmodulin-binding transcription activator 1 isoform X2"/>
    <property type="match status" value="1"/>
</dbReference>
<dbReference type="FunFam" id="1.25.40.20:FF:000015">
    <property type="entry name" value="calmodulin-binding transcription activator 2 isoform X1"/>
    <property type="match status" value="1"/>
</dbReference>
<dbReference type="SUPFAM" id="SSF81296">
    <property type="entry name" value="E set domains"/>
    <property type="match status" value="1"/>
</dbReference>
<dbReference type="SMART" id="SM00015">
    <property type="entry name" value="IQ"/>
    <property type="match status" value="4"/>
</dbReference>
<dbReference type="GeneTree" id="ENSGT00940000160105"/>
<dbReference type="SMART" id="SM01076">
    <property type="entry name" value="CG-1"/>
    <property type="match status" value="1"/>
</dbReference>
<dbReference type="PROSITE" id="PS50096">
    <property type="entry name" value="IQ"/>
    <property type="match status" value="2"/>
</dbReference>
<dbReference type="Pfam" id="PF03859">
    <property type="entry name" value="CG-1"/>
    <property type="match status" value="1"/>
</dbReference>
<comment type="similarity">
    <text evidence="2">Belongs to the CAMTA family.</text>
</comment>
<dbReference type="PANTHER" id="PTHR23335:SF9">
    <property type="entry name" value="CALMODULIN-BINDING TRANSCRIPTION ACTIVATOR 2"/>
    <property type="match status" value="1"/>
</dbReference>
<evidence type="ECO:0000256" key="11">
    <source>
        <dbReference type="SAM" id="SignalP"/>
    </source>
</evidence>
<evidence type="ECO:0000256" key="3">
    <source>
        <dbReference type="ARBA" id="ARBA00022737"/>
    </source>
</evidence>
<feature type="compositionally biased region" description="Low complexity" evidence="10">
    <location>
        <begin position="599"/>
        <end position="621"/>
    </location>
</feature>
<dbReference type="FunFam" id="2.60.40.10:FF:000089">
    <property type="entry name" value="calmodulin-binding transcription activator 2 isoform X1"/>
    <property type="match status" value="1"/>
</dbReference>
<keyword evidence="5" id="KW-0040">ANK repeat</keyword>
<feature type="region of interest" description="Disordered" evidence="10">
    <location>
        <begin position="401"/>
        <end position="460"/>
    </location>
</feature>
<keyword evidence="6" id="KW-0010">Activator</keyword>
<evidence type="ECO:0000259" key="12">
    <source>
        <dbReference type="PROSITE" id="PS51437"/>
    </source>
</evidence>
<dbReference type="InterPro" id="IPR002909">
    <property type="entry name" value="IPT_dom"/>
</dbReference>
<dbReference type="GO" id="GO:0003690">
    <property type="term" value="F:double-stranded DNA binding"/>
    <property type="evidence" value="ECO:0007669"/>
    <property type="project" value="TreeGrafter"/>
</dbReference>
<feature type="domain" description="CG-1" evidence="12">
    <location>
        <begin position="83"/>
        <end position="208"/>
    </location>
</feature>
<evidence type="ECO:0000256" key="1">
    <source>
        <dbReference type="ARBA" id="ARBA00004123"/>
    </source>
</evidence>
<evidence type="ECO:0000256" key="9">
    <source>
        <dbReference type="ARBA" id="ARBA00029480"/>
    </source>
</evidence>
<reference evidence="13" key="2">
    <citation type="submission" date="2025-09" db="UniProtKB">
        <authorList>
            <consortium name="Ensembl"/>
        </authorList>
    </citation>
    <scope>IDENTIFICATION</scope>
</reference>
<dbReference type="Gene3D" id="2.60.40.10">
    <property type="entry name" value="Immunoglobulins"/>
    <property type="match status" value="1"/>
</dbReference>
<dbReference type="PROSITE" id="PS51437">
    <property type="entry name" value="CG_1"/>
    <property type="match status" value="1"/>
</dbReference>
<evidence type="ECO:0000256" key="4">
    <source>
        <dbReference type="ARBA" id="ARBA00023015"/>
    </source>
</evidence>
<keyword evidence="7" id="KW-0804">Transcription</keyword>
<feature type="compositionally biased region" description="Low complexity" evidence="10">
    <location>
        <begin position="1017"/>
        <end position="1026"/>
    </location>
</feature>
<dbReference type="PANTHER" id="PTHR23335">
    <property type="entry name" value="CALMODULIN-BINDING TRANSCRIPTION ACTIVATOR CAMTA"/>
    <property type="match status" value="1"/>
</dbReference>
<sequence>MLVSCAPCCFLWIRLLTSCGVFVCVCVCVCVCSCAVRAAVRFVRLILHGHVTMSNKEMVSTETENKGQRKVFVPNKLLECLPRSTTLPNERLRWNTNEEIASYLISFDRHDEWLSCTLKTRPKNGSIILYNRKKVKYRKDGYCWKKRKDGKTTREDHMKLKVQGMECLYGCYVHSSIVPTFHRRCYWLLQNPDIVLVHYLNVPSLEDSGKCSPLLCAVADRHDNVRWSRDDLLNQLKPMFHSMKCSLGSGDFSIEELVQHILDRQRTKPQPRTHTCLCNTAQVSSGVNIPHRCNSTKHRIISPKLPPSSCRPSPSSLSSDVGEVAGGGGGEEAKLPHLQAQSSPVSSPCPTSSASSPPQPHRAAIAVSNPANGFYGNHHGNLTTVALPQNAVIVMATTIAGGGRGQGGGGGGATGEEAGPGRSLSLTCSGQLLLSSTSPSPPSSTSPGPPSLPPPPVQAPGVATLSLTLLPSPVIGGLLLTPSSSSASSTSLCSPPPPAATSPPSPASSPSPPPPAPSLPPAFDPDSFLNSPKQGQTYGGPPSSSSSSNPSPVVCSSSPLSPPSLALSLSPTSTPPSSVSPPSSLSSLSSSEAERRDSAPPLSSTPPLSSLPPSLSLSLTSSVAPPLLPLCLELGALGESQGGRGEEGARRNDEHVKDGRGGGDDDDDDEGSAPPTKLALLQTNHTSSSPSPQQQTGTGSGSALLLVCKDSAPTQPANQKQRQTDRQQSLVLEQSYLSAPEALPPTQISHQSLLQQMSLFAKPNATSTPAAVVMATTPLTTPPIQVKEESRRGYDSEDTCMDTHLEEEEAEPSERAGEELDISFDSQFPDLISDLITEEASAHPAATPNPPVFPAGVRYMVPPQPSPSSSFLPFPHPLASSSSTRLASITDFSPEWSYPEGGVKVLITGPWSEPSGRYSCVFDQSTVPASLIQPGVLRCYCPAHEAGLVCLQVLESGGSVSSSVLFEYRARNASSLPSSQLDWLSLDDNQFRMSILERLEQMERRMVEMAARDHNQHQQQQQHGNQLATPPPPPLPEDHEQSSQWFERRIVGVCERMMRGGRWGGGGGGGGGGERLHHSVRHRGMTLLHLAAAQGYTHLIHTLIHWRSVNSDSLDLEQEVDPLNVDHFSCTPLMWACALGHQRAAELLYSWNSLALGIPDSLGRLPLAVARSRGHTRLATALEELHTQRTHIHVAPRDVHTPPADTHTPVMPQPQLPLSPLSTSPDTGLSCSSSLPSPSDRSSPSPSSAYSSGPTPMDTCPSSPSSPSSSSSRLSVSPPSPSSLPLSSVPPVSMWGEEPDATFSTGLIPGSSRDSPLYLMDYESTSPGHTHTAGGRRPHAATTLEEQLLSYSENAENEGEEEAYLEEEVLQVDMATLAEQIIEATPERIKQEDFSRGAESPLRERRDNPAIQDTWLATYLDTVDSHTHSPPRRMCPPSPLSALALQRLRPPSSAAWAEFLNASANGKMERDFALLTLTDGEQRELYEAARIIQNAFRRYKGRRLKEQQDMAAAVIQRCYRKYKQLTWIALKYALYKKMTQAAILIQSKFRSYYEQKRFQQSRRAAVLIQQYYRSYKEYERLKQAPRSAASHNAKIKGSFLTKKQDQAARKIMRFLRRCRHRIKELKQTRELERRGLTT</sequence>
<feature type="compositionally biased region" description="Basic and acidic residues" evidence="10">
    <location>
        <begin position="644"/>
        <end position="663"/>
    </location>
</feature>
<dbReference type="InterPro" id="IPR036770">
    <property type="entry name" value="Ankyrin_rpt-contain_sf"/>
</dbReference>
<dbReference type="Ensembl" id="ENSMAMT00000016335.2">
    <property type="protein sequence ID" value="ENSMAMP00000015902.1"/>
    <property type="gene ID" value="ENSMAMG00000010778.2"/>
</dbReference>
<dbReference type="Gene3D" id="1.20.5.190">
    <property type="match status" value="2"/>
</dbReference>
<dbReference type="CDD" id="cd23767">
    <property type="entry name" value="IQCD"/>
    <property type="match status" value="1"/>
</dbReference>
<keyword evidence="4" id="KW-0805">Transcription regulation</keyword>
<feature type="signal peptide" evidence="11">
    <location>
        <begin position="1"/>
        <end position="19"/>
    </location>
</feature>
<dbReference type="SUPFAM" id="SSF48403">
    <property type="entry name" value="Ankyrin repeat"/>
    <property type="match status" value="1"/>
</dbReference>
<comment type="subunit">
    <text evidence="9">May interact with calmodulin.</text>
</comment>
<dbReference type="InterPro" id="IPR014756">
    <property type="entry name" value="Ig_E-set"/>
</dbReference>
<dbReference type="GO" id="GO:0006357">
    <property type="term" value="P:regulation of transcription by RNA polymerase II"/>
    <property type="evidence" value="ECO:0007669"/>
    <property type="project" value="TreeGrafter"/>
</dbReference>
<feature type="region of interest" description="Disordered" evidence="10">
    <location>
        <begin position="298"/>
        <end position="364"/>
    </location>
</feature>
<evidence type="ECO:0000313" key="14">
    <source>
        <dbReference type="Proteomes" id="UP000261640"/>
    </source>
</evidence>
<feature type="compositionally biased region" description="Low complexity" evidence="10">
    <location>
        <begin position="483"/>
        <end position="493"/>
    </location>
</feature>
<comment type="subcellular location">
    <subcellularLocation>
        <location evidence="1">Nucleus</location>
    </subcellularLocation>
</comment>
<feature type="compositionally biased region" description="Low complexity" evidence="10">
    <location>
        <begin position="1218"/>
        <end position="1293"/>
    </location>
</feature>
<dbReference type="GO" id="GO:0005634">
    <property type="term" value="C:nucleus"/>
    <property type="evidence" value="ECO:0007669"/>
    <property type="project" value="UniProtKB-SubCell"/>
</dbReference>
<keyword evidence="8" id="KW-0539">Nucleus</keyword>
<proteinExistence type="inferred from homology"/>
<evidence type="ECO:0000256" key="6">
    <source>
        <dbReference type="ARBA" id="ARBA00023159"/>
    </source>
</evidence>
<protein>
    <submittedName>
        <fullName evidence="13">Calmodulin binding transcription activator 2</fullName>
    </submittedName>
</protein>
<feature type="compositionally biased region" description="Low complexity" evidence="10">
    <location>
        <begin position="541"/>
        <end position="591"/>
    </location>
</feature>
<keyword evidence="3" id="KW-0677">Repeat</keyword>
<feature type="region of interest" description="Disordered" evidence="10">
    <location>
        <begin position="1187"/>
        <end position="1293"/>
    </location>
</feature>
<evidence type="ECO:0000256" key="10">
    <source>
        <dbReference type="SAM" id="MobiDB-lite"/>
    </source>
</evidence>
<feature type="compositionally biased region" description="Low complexity" evidence="10">
    <location>
        <begin position="307"/>
        <end position="323"/>
    </location>
</feature>
<dbReference type="InterPro" id="IPR005559">
    <property type="entry name" value="CG-1_dom"/>
</dbReference>
<evidence type="ECO:0000256" key="2">
    <source>
        <dbReference type="ARBA" id="ARBA00008267"/>
    </source>
</evidence>
<dbReference type="GO" id="GO:0007399">
    <property type="term" value="P:nervous system development"/>
    <property type="evidence" value="ECO:0007669"/>
    <property type="project" value="UniProtKB-ARBA"/>
</dbReference>
<dbReference type="Proteomes" id="UP000261640">
    <property type="component" value="Unplaced"/>
</dbReference>
<feature type="compositionally biased region" description="Low complexity" evidence="10">
    <location>
        <begin position="342"/>
        <end position="356"/>
    </location>
</feature>
<dbReference type="InterPro" id="IPR013783">
    <property type="entry name" value="Ig-like_fold"/>
</dbReference>
<accession>A0A3Q3LRP0</accession>
<dbReference type="GO" id="GO:0003712">
    <property type="term" value="F:transcription coregulator activity"/>
    <property type="evidence" value="ECO:0007669"/>
    <property type="project" value="TreeGrafter"/>
</dbReference>
<dbReference type="InParanoid" id="A0A3Q3LRP0"/>
<evidence type="ECO:0000313" key="13">
    <source>
        <dbReference type="Ensembl" id="ENSMAMP00000015902.1"/>
    </source>
</evidence>
<feature type="compositionally biased region" description="Pro residues" evidence="10">
    <location>
        <begin position="494"/>
        <end position="523"/>
    </location>
</feature>
<name>A0A3Q3LRP0_9TELE</name>
<evidence type="ECO:0000256" key="5">
    <source>
        <dbReference type="ARBA" id="ARBA00023043"/>
    </source>
</evidence>
<dbReference type="InterPro" id="IPR000048">
    <property type="entry name" value="IQ_motif_EF-hand-BS"/>
</dbReference>
<feature type="region of interest" description="Disordered" evidence="10">
    <location>
        <begin position="638"/>
        <end position="744"/>
    </location>
</feature>
<feature type="compositionally biased region" description="Pro residues" evidence="10">
    <location>
        <begin position="439"/>
        <end position="458"/>
    </location>
</feature>
<feature type="region of interest" description="Disordered" evidence="10">
    <location>
        <begin position="483"/>
        <end position="621"/>
    </location>
</feature>
<evidence type="ECO:0000256" key="8">
    <source>
        <dbReference type="ARBA" id="ARBA00023242"/>
    </source>
</evidence>
<dbReference type="STRING" id="205130.ENSMAMP00000015902"/>
<feature type="region of interest" description="Disordered" evidence="10">
    <location>
        <begin position="1011"/>
        <end position="1042"/>
    </location>
</feature>
<keyword evidence="11" id="KW-0732">Signal</keyword>
<feature type="compositionally biased region" description="Low complexity" evidence="10">
    <location>
        <begin position="686"/>
        <end position="697"/>
    </location>
</feature>
<feature type="chain" id="PRO_5018549817" evidence="11">
    <location>
        <begin position="20"/>
        <end position="1638"/>
    </location>
</feature>
<dbReference type="Pfam" id="PF01833">
    <property type="entry name" value="TIG"/>
    <property type="match status" value="1"/>
</dbReference>
<organism evidence="13 14">
    <name type="scientific">Mastacembelus armatus</name>
    <name type="common">zig-zag eel</name>
    <dbReference type="NCBI Taxonomy" id="205130"/>
    <lineage>
        <taxon>Eukaryota</taxon>
        <taxon>Metazoa</taxon>
        <taxon>Chordata</taxon>
        <taxon>Craniata</taxon>
        <taxon>Vertebrata</taxon>
        <taxon>Euteleostomi</taxon>
        <taxon>Actinopterygii</taxon>
        <taxon>Neopterygii</taxon>
        <taxon>Teleostei</taxon>
        <taxon>Neoteleostei</taxon>
        <taxon>Acanthomorphata</taxon>
        <taxon>Anabantaria</taxon>
        <taxon>Synbranchiformes</taxon>
        <taxon>Mastacembelidae</taxon>
        <taxon>Mastacembelus</taxon>
    </lineage>
</organism>
<feature type="compositionally biased region" description="Polar residues" evidence="10">
    <location>
        <begin position="712"/>
        <end position="737"/>
    </location>
</feature>
<feature type="compositionally biased region" description="Gly residues" evidence="10">
    <location>
        <begin position="401"/>
        <end position="414"/>
    </location>
</feature>
<dbReference type="Gene3D" id="1.25.40.20">
    <property type="entry name" value="Ankyrin repeat-containing domain"/>
    <property type="match status" value="1"/>
</dbReference>
<keyword evidence="14" id="KW-1185">Reference proteome</keyword>
<reference evidence="13" key="1">
    <citation type="submission" date="2025-08" db="UniProtKB">
        <authorList>
            <consortium name="Ensembl"/>
        </authorList>
    </citation>
    <scope>IDENTIFICATION</scope>
</reference>
<evidence type="ECO:0000256" key="7">
    <source>
        <dbReference type="ARBA" id="ARBA00023163"/>
    </source>
</evidence>